<evidence type="ECO:0000256" key="1">
    <source>
        <dbReference type="ARBA" id="ARBA00022737"/>
    </source>
</evidence>
<dbReference type="GO" id="GO:0000139">
    <property type="term" value="C:Golgi membrane"/>
    <property type="evidence" value="ECO:0007669"/>
    <property type="project" value="TreeGrafter"/>
</dbReference>
<evidence type="ECO:0000313" key="6">
    <source>
        <dbReference type="EMBL" id="KAL0337546.1"/>
    </source>
</evidence>
<keyword evidence="2 3" id="KW-0040">ANK repeat</keyword>
<dbReference type="SMART" id="SM00248">
    <property type="entry name" value="ANK"/>
    <property type="match status" value="1"/>
</dbReference>
<reference evidence="6" key="1">
    <citation type="submission" date="2020-06" db="EMBL/GenBank/DDBJ databases">
        <authorList>
            <person name="Li T."/>
            <person name="Hu X."/>
            <person name="Zhang T."/>
            <person name="Song X."/>
            <person name="Zhang H."/>
            <person name="Dai N."/>
            <person name="Sheng W."/>
            <person name="Hou X."/>
            <person name="Wei L."/>
        </authorList>
    </citation>
    <scope>NUCLEOTIDE SEQUENCE</scope>
    <source>
        <strain evidence="6">KEN8</strain>
        <tissue evidence="6">Leaf</tissue>
    </source>
</reference>
<proteinExistence type="predicted"/>
<keyword evidence="5" id="KW-0812">Transmembrane</keyword>
<keyword evidence="5" id="KW-1133">Transmembrane helix</keyword>
<keyword evidence="1" id="KW-0677">Repeat</keyword>
<dbReference type="Gene3D" id="1.25.40.20">
    <property type="entry name" value="Ankyrin repeat-containing domain"/>
    <property type="match status" value="1"/>
</dbReference>
<dbReference type="InterPro" id="IPR002110">
    <property type="entry name" value="Ankyrin_rpt"/>
</dbReference>
<name>A0AAW2N235_9LAMI</name>
<evidence type="ECO:0000256" key="3">
    <source>
        <dbReference type="PROSITE-ProRule" id="PRU00023"/>
    </source>
</evidence>
<dbReference type="Pfam" id="PF12796">
    <property type="entry name" value="Ank_2"/>
    <property type="match status" value="1"/>
</dbReference>
<feature type="transmembrane region" description="Helical" evidence="5">
    <location>
        <begin position="132"/>
        <end position="155"/>
    </location>
</feature>
<comment type="caution">
    <text evidence="6">The sequence shown here is derived from an EMBL/GenBank/DDBJ whole genome shotgun (WGS) entry which is preliminary data.</text>
</comment>
<dbReference type="PANTHER" id="PTHR24161:SF17">
    <property type="entry name" value="PALMITOYLTRANSFERASE"/>
    <property type="match status" value="1"/>
</dbReference>
<dbReference type="EMBL" id="JACGWM010000012">
    <property type="protein sequence ID" value="KAL0337546.1"/>
    <property type="molecule type" value="Genomic_DNA"/>
</dbReference>
<feature type="non-terminal residue" evidence="6">
    <location>
        <position position="1"/>
    </location>
</feature>
<dbReference type="SUPFAM" id="SSF48403">
    <property type="entry name" value="Ankyrin repeat"/>
    <property type="match status" value="1"/>
</dbReference>
<evidence type="ECO:0000256" key="2">
    <source>
        <dbReference type="ARBA" id="ARBA00023043"/>
    </source>
</evidence>
<reference evidence="6" key="2">
    <citation type="journal article" date="2024" name="Plant">
        <title>Genomic evolution and insights into agronomic trait innovations of Sesamum species.</title>
        <authorList>
            <person name="Miao H."/>
            <person name="Wang L."/>
            <person name="Qu L."/>
            <person name="Liu H."/>
            <person name="Sun Y."/>
            <person name="Le M."/>
            <person name="Wang Q."/>
            <person name="Wei S."/>
            <person name="Zheng Y."/>
            <person name="Lin W."/>
            <person name="Duan Y."/>
            <person name="Cao H."/>
            <person name="Xiong S."/>
            <person name="Wang X."/>
            <person name="Wei L."/>
            <person name="Li C."/>
            <person name="Ma Q."/>
            <person name="Ju M."/>
            <person name="Zhao R."/>
            <person name="Li G."/>
            <person name="Mu C."/>
            <person name="Tian Q."/>
            <person name="Mei H."/>
            <person name="Zhang T."/>
            <person name="Gao T."/>
            <person name="Zhang H."/>
        </authorList>
    </citation>
    <scope>NUCLEOTIDE SEQUENCE</scope>
    <source>
        <strain evidence="6">KEN8</strain>
    </source>
</reference>
<keyword evidence="5" id="KW-0472">Membrane</keyword>
<gene>
    <name evidence="6" type="ORF">Scaly_2029700</name>
</gene>
<evidence type="ECO:0000256" key="5">
    <source>
        <dbReference type="SAM" id="Phobius"/>
    </source>
</evidence>
<organism evidence="6">
    <name type="scientific">Sesamum calycinum</name>
    <dbReference type="NCBI Taxonomy" id="2727403"/>
    <lineage>
        <taxon>Eukaryota</taxon>
        <taxon>Viridiplantae</taxon>
        <taxon>Streptophyta</taxon>
        <taxon>Embryophyta</taxon>
        <taxon>Tracheophyta</taxon>
        <taxon>Spermatophyta</taxon>
        <taxon>Magnoliopsida</taxon>
        <taxon>eudicotyledons</taxon>
        <taxon>Gunneridae</taxon>
        <taxon>Pentapetalae</taxon>
        <taxon>asterids</taxon>
        <taxon>lamiids</taxon>
        <taxon>Lamiales</taxon>
        <taxon>Pedaliaceae</taxon>
        <taxon>Sesamum</taxon>
    </lineage>
</organism>
<feature type="transmembrane region" description="Helical" evidence="5">
    <location>
        <begin position="102"/>
        <end position="120"/>
    </location>
</feature>
<evidence type="ECO:0000256" key="4">
    <source>
        <dbReference type="SAM" id="MobiDB-lite"/>
    </source>
</evidence>
<dbReference type="GO" id="GO:0016409">
    <property type="term" value="F:palmitoyltransferase activity"/>
    <property type="evidence" value="ECO:0007669"/>
    <property type="project" value="TreeGrafter"/>
</dbReference>
<dbReference type="PROSITE" id="PS50297">
    <property type="entry name" value="ANK_REP_REGION"/>
    <property type="match status" value="1"/>
</dbReference>
<feature type="repeat" description="ANK" evidence="3">
    <location>
        <begin position="25"/>
        <end position="49"/>
    </location>
</feature>
<sequence>GCLQFADCIRLLMYLHASRGRQDKEGCTPLHWAAIRGNLEACTVLVQAGKKDDLIVSDKTGLTPAQLAADKNHNKQHFSLWGTARKLDRQDRKSFLGKFSKLGLAPLLWFIILLLLVTYIHSVVMAPNLPRLTAGLGLFAWIGVFLTTVGLVPFYRCSRMDPGYIKINIHDPENMKDERIDHLGHGWRSAAVQRRERPESGDRGAGEVRWGKRGESRHLSAGRYAAAARAEALVRRGGAREEDGWRRVGN</sequence>
<protein>
    <submittedName>
        <fullName evidence="6">Protein S-acyltransferase 24</fullName>
    </submittedName>
</protein>
<dbReference type="AlphaFoldDB" id="A0AAW2N235"/>
<dbReference type="PROSITE" id="PS50088">
    <property type="entry name" value="ANK_REPEAT"/>
    <property type="match status" value="1"/>
</dbReference>
<accession>A0AAW2N235</accession>
<dbReference type="InterPro" id="IPR036770">
    <property type="entry name" value="Ankyrin_rpt-contain_sf"/>
</dbReference>
<dbReference type="PANTHER" id="PTHR24161">
    <property type="entry name" value="ANK_REP_REGION DOMAIN-CONTAINING PROTEIN-RELATED"/>
    <property type="match status" value="1"/>
</dbReference>
<feature type="region of interest" description="Disordered" evidence="4">
    <location>
        <begin position="193"/>
        <end position="214"/>
    </location>
</feature>